<dbReference type="OrthoDB" id="5572844at2759"/>
<accession>A0A9P8P5Y6</accession>
<dbReference type="RefSeq" id="XP_046060793.1">
    <property type="nucleotide sequence ID" value="XM_046204783.1"/>
</dbReference>
<dbReference type="EMBL" id="JAEUBE010000295">
    <property type="protein sequence ID" value="KAH3665589.1"/>
    <property type="molecule type" value="Genomic_DNA"/>
</dbReference>
<keyword evidence="2" id="KW-1185">Reference proteome</keyword>
<dbReference type="Proteomes" id="UP000769157">
    <property type="component" value="Unassembled WGS sequence"/>
</dbReference>
<dbReference type="GeneID" id="70235741"/>
<protein>
    <recommendedName>
        <fullName evidence="3">cAMP-independent regulatory protein pac2</fullName>
    </recommendedName>
</protein>
<dbReference type="Pfam" id="PF09729">
    <property type="entry name" value="Gti1_Pac2"/>
    <property type="match status" value="1"/>
</dbReference>
<dbReference type="PANTHER" id="PTHR28027">
    <property type="entry name" value="TRANSCRIPTIONAL REGULATOR MIT1"/>
    <property type="match status" value="1"/>
</dbReference>
<name>A0A9P8P5Y6_9ASCO</name>
<sequence length="238" mass="26619">MESYHGVVLSLSDAILLLEAARNNLIPKINRRLSDYERMVLIRPGSIFVWNESESKIKRWTDSRNWSASRVNSAFLIYREMESGENGHPSSNVKPDGLVKQSFSATLKSGDKYHIISYMPSSSNVSELLKRPTNDPRLQGLKIEESLYSDYLAGEVESETSTRVELPEPQLENYNSGPPKPKTLAVQLTGFMSEPNFAPAGIQFSDTTGARYSGAGFKYNGRLQEDGNMLSILDRGFI</sequence>
<dbReference type="InterPro" id="IPR018608">
    <property type="entry name" value="Gti1/Pac2"/>
</dbReference>
<reference evidence="1" key="1">
    <citation type="journal article" date="2021" name="Open Biol.">
        <title>Shared evolutionary footprints suggest mitochondrial oxidative damage underlies multiple complex I losses in fungi.</title>
        <authorList>
            <person name="Schikora-Tamarit M.A."/>
            <person name="Marcet-Houben M."/>
            <person name="Nosek J."/>
            <person name="Gabaldon T."/>
        </authorList>
    </citation>
    <scope>NUCLEOTIDE SEQUENCE</scope>
    <source>
        <strain evidence="1">CBS6075</strain>
    </source>
</reference>
<organism evidence="1 2">
    <name type="scientific">Ogataea philodendri</name>
    <dbReference type="NCBI Taxonomy" id="1378263"/>
    <lineage>
        <taxon>Eukaryota</taxon>
        <taxon>Fungi</taxon>
        <taxon>Dikarya</taxon>
        <taxon>Ascomycota</taxon>
        <taxon>Saccharomycotina</taxon>
        <taxon>Pichiomycetes</taxon>
        <taxon>Pichiales</taxon>
        <taxon>Pichiaceae</taxon>
        <taxon>Ogataea</taxon>
    </lineage>
</organism>
<proteinExistence type="predicted"/>
<evidence type="ECO:0008006" key="3">
    <source>
        <dbReference type="Google" id="ProtNLM"/>
    </source>
</evidence>
<dbReference type="PANTHER" id="PTHR28027:SF1">
    <property type="entry name" value="CAMP INDEPENDENT REGULATORY PROTEIN (AFU_ORTHOLOGUE AFUA_3G09640)"/>
    <property type="match status" value="1"/>
</dbReference>
<evidence type="ECO:0000313" key="2">
    <source>
        <dbReference type="Proteomes" id="UP000769157"/>
    </source>
</evidence>
<comment type="caution">
    <text evidence="1">The sequence shown here is derived from an EMBL/GenBank/DDBJ whole genome shotgun (WGS) entry which is preliminary data.</text>
</comment>
<dbReference type="GO" id="GO:0003677">
    <property type="term" value="F:DNA binding"/>
    <property type="evidence" value="ECO:0007669"/>
    <property type="project" value="TreeGrafter"/>
</dbReference>
<dbReference type="AlphaFoldDB" id="A0A9P8P5Y6"/>
<evidence type="ECO:0000313" key="1">
    <source>
        <dbReference type="EMBL" id="KAH3665589.1"/>
    </source>
</evidence>
<gene>
    <name evidence="1" type="ORF">OGAPHI_003776</name>
</gene>
<reference evidence="1" key="2">
    <citation type="submission" date="2021-01" db="EMBL/GenBank/DDBJ databases">
        <authorList>
            <person name="Schikora-Tamarit M.A."/>
        </authorList>
    </citation>
    <scope>NUCLEOTIDE SEQUENCE</scope>
    <source>
        <strain evidence="1">CBS6075</strain>
    </source>
</reference>